<proteinExistence type="predicted"/>
<dbReference type="Proteomes" id="UP000216345">
    <property type="component" value="Unassembled WGS sequence"/>
</dbReference>
<feature type="region of interest" description="Disordered" evidence="1">
    <location>
        <begin position="1"/>
        <end position="41"/>
    </location>
</feature>
<reference evidence="2 3" key="1">
    <citation type="submission" date="2017-07" db="EMBL/GenBank/DDBJ databases">
        <title>Phylogenetic study on the rhizospheric bacterium Ochrobactrum sp. A44.</title>
        <authorList>
            <person name="Krzyzanowska D.M."/>
            <person name="Ossowicki A."/>
            <person name="Rajewska M."/>
            <person name="Maciag T."/>
            <person name="Kaczynski Z."/>
            <person name="Czerwicka M."/>
            <person name="Jafra S."/>
        </authorList>
    </citation>
    <scope>NUCLEOTIDE SEQUENCE [LARGE SCALE GENOMIC DNA]</scope>
    <source>
        <strain evidence="2 3">PR17</strain>
    </source>
</reference>
<name>A0A256FV81_9HYPH</name>
<keyword evidence="3" id="KW-1185">Reference proteome</keyword>
<protein>
    <submittedName>
        <fullName evidence="2">Uncharacterized protein</fullName>
    </submittedName>
</protein>
<gene>
    <name evidence="2" type="ORF">CEV32_3335</name>
</gene>
<dbReference type="EMBL" id="NNRK01000013">
    <property type="protein sequence ID" value="OYR18331.1"/>
    <property type="molecule type" value="Genomic_DNA"/>
</dbReference>
<organism evidence="2 3">
    <name type="scientific">Brucella rhizosphaerae</name>
    <dbReference type="NCBI Taxonomy" id="571254"/>
    <lineage>
        <taxon>Bacteria</taxon>
        <taxon>Pseudomonadati</taxon>
        <taxon>Pseudomonadota</taxon>
        <taxon>Alphaproteobacteria</taxon>
        <taxon>Hyphomicrobiales</taxon>
        <taxon>Brucellaceae</taxon>
        <taxon>Brucella/Ochrobactrum group</taxon>
        <taxon>Brucella</taxon>
    </lineage>
</organism>
<comment type="caution">
    <text evidence="2">The sequence shown here is derived from an EMBL/GenBank/DDBJ whole genome shotgun (WGS) entry which is preliminary data.</text>
</comment>
<feature type="compositionally biased region" description="Polar residues" evidence="1">
    <location>
        <begin position="32"/>
        <end position="41"/>
    </location>
</feature>
<dbReference type="AlphaFoldDB" id="A0A256FV81"/>
<sequence length="41" mass="4689">MNRLSKKAEFPPGYPGGNTAFSVKPFRRFTAEQPQNYRSGR</sequence>
<evidence type="ECO:0000256" key="1">
    <source>
        <dbReference type="SAM" id="MobiDB-lite"/>
    </source>
</evidence>
<evidence type="ECO:0000313" key="3">
    <source>
        <dbReference type="Proteomes" id="UP000216345"/>
    </source>
</evidence>
<evidence type="ECO:0000313" key="2">
    <source>
        <dbReference type="EMBL" id="OYR18331.1"/>
    </source>
</evidence>
<accession>A0A256FV81</accession>